<evidence type="ECO:0000313" key="2">
    <source>
        <dbReference type="Proteomes" id="UP001054945"/>
    </source>
</evidence>
<reference evidence="1 2" key="1">
    <citation type="submission" date="2021-06" db="EMBL/GenBank/DDBJ databases">
        <title>Caerostris extrusa draft genome.</title>
        <authorList>
            <person name="Kono N."/>
            <person name="Arakawa K."/>
        </authorList>
    </citation>
    <scope>NUCLEOTIDE SEQUENCE [LARGE SCALE GENOMIC DNA]</scope>
</reference>
<accession>A0AAV4VH40</accession>
<gene>
    <name evidence="1" type="ORF">CEXT_333081</name>
</gene>
<dbReference type="Proteomes" id="UP001054945">
    <property type="component" value="Unassembled WGS sequence"/>
</dbReference>
<sequence>MVMTTTRKKTSNKILFIAIHLVIYRVLLSYHNLSNFNPAEHLITTKRIASISTSDLKGVRLHYKRRTRANGTTFGHSLQKGLPTNLSVNHINAYGGCTKNNRQHLGLN</sequence>
<organism evidence="1 2">
    <name type="scientific">Caerostris extrusa</name>
    <name type="common">Bark spider</name>
    <name type="synonym">Caerostris bankana</name>
    <dbReference type="NCBI Taxonomy" id="172846"/>
    <lineage>
        <taxon>Eukaryota</taxon>
        <taxon>Metazoa</taxon>
        <taxon>Ecdysozoa</taxon>
        <taxon>Arthropoda</taxon>
        <taxon>Chelicerata</taxon>
        <taxon>Arachnida</taxon>
        <taxon>Araneae</taxon>
        <taxon>Araneomorphae</taxon>
        <taxon>Entelegynae</taxon>
        <taxon>Araneoidea</taxon>
        <taxon>Araneidae</taxon>
        <taxon>Caerostris</taxon>
    </lineage>
</organism>
<dbReference type="EMBL" id="BPLR01014530">
    <property type="protein sequence ID" value="GIY69428.1"/>
    <property type="molecule type" value="Genomic_DNA"/>
</dbReference>
<keyword evidence="2" id="KW-1185">Reference proteome</keyword>
<comment type="caution">
    <text evidence="1">The sequence shown here is derived from an EMBL/GenBank/DDBJ whole genome shotgun (WGS) entry which is preliminary data.</text>
</comment>
<dbReference type="AlphaFoldDB" id="A0AAV4VH40"/>
<name>A0AAV4VH40_CAEEX</name>
<protein>
    <submittedName>
        <fullName evidence="1">Uncharacterized protein</fullName>
    </submittedName>
</protein>
<evidence type="ECO:0000313" key="1">
    <source>
        <dbReference type="EMBL" id="GIY69428.1"/>
    </source>
</evidence>
<proteinExistence type="predicted"/>